<keyword evidence="1" id="KW-0472">Membrane</keyword>
<accession>A0A7S1J3Q2</accession>
<protein>
    <submittedName>
        <fullName evidence="2">Uncharacterized protein</fullName>
    </submittedName>
</protein>
<reference evidence="2" key="1">
    <citation type="submission" date="2021-01" db="EMBL/GenBank/DDBJ databases">
        <authorList>
            <person name="Corre E."/>
            <person name="Pelletier E."/>
            <person name="Niang G."/>
            <person name="Scheremetjew M."/>
            <person name="Finn R."/>
            <person name="Kale V."/>
            <person name="Holt S."/>
            <person name="Cochrane G."/>
            <person name="Meng A."/>
            <person name="Brown T."/>
            <person name="Cohen L."/>
        </authorList>
    </citation>
    <scope>NUCLEOTIDE SEQUENCE</scope>
    <source>
        <strain evidence="2">NIES-381</strain>
    </source>
</reference>
<proteinExistence type="predicted"/>
<sequence>MVVATPKQRRNSSTIRRLWSLCRRRGDPGTLKTSLIAGGLAVLLCLWWVTSSPGALSKPIKPINIDPGPCKVVLGLTVHDVHVFVAHLREHYLKPNTPDYVCGADGAAATRRAQVTLQLHSKVQQNAGKVVSELEKDLQATGCFHAIMAMPTPKFAFGTKPSECGLLVKALQSHNEEKQEHVLWLDVSTTRPRQAQWLDKALESVPCHSRCNHFQRSPPTECKDGQSLQTSMNGLYCLTPDTYLPMTQHFSGAQPSCTNPFMLTRLTPQLKHLFGPSELFPGCEGDNGTALFERVAILPNHGRLEHSKAAQQQQKACDPGILEHATAGNSLMKRFQRLLHIGRLPPHCIPFEAQISTFEFFVLFCFWLVAMASAVISFGYFFLLLIAFLSKICICCPEGCCDDCDN</sequence>
<keyword evidence="1" id="KW-0812">Transmembrane</keyword>
<evidence type="ECO:0000256" key="1">
    <source>
        <dbReference type="SAM" id="Phobius"/>
    </source>
</evidence>
<dbReference type="AlphaFoldDB" id="A0A7S1J3Q2"/>
<name>A0A7S1J3Q2_9EUGL</name>
<gene>
    <name evidence="2" type="ORF">EGYM00392_LOCUS42896</name>
</gene>
<keyword evidence="1" id="KW-1133">Transmembrane helix</keyword>
<organism evidence="2">
    <name type="scientific">Eutreptiella gymnastica</name>
    <dbReference type="NCBI Taxonomy" id="73025"/>
    <lineage>
        <taxon>Eukaryota</taxon>
        <taxon>Discoba</taxon>
        <taxon>Euglenozoa</taxon>
        <taxon>Euglenida</taxon>
        <taxon>Spirocuta</taxon>
        <taxon>Euglenophyceae</taxon>
        <taxon>Eutreptiales</taxon>
        <taxon>Eutreptiaceae</taxon>
        <taxon>Eutreptiella</taxon>
    </lineage>
</organism>
<evidence type="ECO:0000313" key="2">
    <source>
        <dbReference type="EMBL" id="CAD9031754.1"/>
    </source>
</evidence>
<feature type="transmembrane region" description="Helical" evidence="1">
    <location>
        <begin position="360"/>
        <end position="389"/>
    </location>
</feature>
<dbReference type="EMBL" id="HBGA01115311">
    <property type="protein sequence ID" value="CAD9031754.1"/>
    <property type="molecule type" value="Transcribed_RNA"/>
</dbReference>